<sequence length="204" mass="22308">MSGRNIYIIRHGEIAAPDQVRRYIGQLDVPLSAEGIRQARLLSTALAGRNITTIFCSDLLRSVDTAGIISRHIHIQPAVRADIREIAMGEWEGKTFTEIQQAYPEEYRKRGQNLADYRVPGGESFRDGQARVVAAFADILAVSEGDILIVGHAGINRLLFCSVLGIPIGNSFLIGQDYGCLNRLMQSGGGYCLKVLNASVHSQP</sequence>
<dbReference type="EMBL" id="CP036259">
    <property type="protein sequence ID" value="QDR79686.1"/>
    <property type="molecule type" value="Genomic_DNA"/>
</dbReference>
<dbReference type="InterPro" id="IPR050275">
    <property type="entry name" value="PGM_Phosphatase"/>
</dbReference>
<dbReference type="Pfam" id="PF00300">
    <property type="entry name" value="His_Phos_1"/>
    <property type="match status" value="1"/>
</dbReference>
<feature type="active site" description="Tele-phosphohistidine intermediate" evidence="1">
    <location>
        <position position="11"/>
    </location>
</feature>
<keyword evidence="3" id="KW-0378">Hydrolase</keyword>
<protein>
    <submittedName>
        <fullName evidence="3">Phosphoserine phosphatase 2</fullName>
        <ecNumber evidence="3">3.1.3.3</ecNumber>
    </submittedName>
</protein>
<dbReference type="AlphaFoldDB" id="A0A517DQY9"/>
<dbReference type="Proteomes" id="UP000320776">
    <property type="component" value="Chromosome"/>
</dbReference>
<proteinExistence type="predicted"/>
<dbReference type="KEGG" id="sted:SPTER_09760"/>
<feature type="active site" description="Proton donor/acceptor" evidence="1">
    <location>
        <position position="85"/>
    </location>
</feature>
<name>A0A517DQY9_9FIRM</name>
<dbReference type="InterPro" id="IPR029033">
    <property type="entry name" value="His_PPase_superfam"/>
</dbReference>
<evidence type="ECO:0000313" key="4">
    <source>
        <dbReference type="Proteomes" id="UP000320776"/>
    </source>
</evidence>
<gene>
    <name evidence="3" type="primary">pspB</name>
    <name evidence="3" type="ORF">SPTER_09760</name>
</gene>
<dbReference type="Gene3D" id="3.40.50.1240">
    <property type="entry name" value="Phosphoglycerate mutase-like"/>
    <property type="match status" value="1"/>
</dbReference>
<keyword evidence="4" id="KW-1185">Reference proteome</keyword>
<dbReference type="InterPro" id="IPR013078">
    <property type="entry name" value="His_Pase_superF_clade-1"/>
</dbReference>
<feature type="binding site" evidence="2">
    <location>
        <position position="61"/>
    </location>
    <ligand>
        <name>substrate</name>
    </ligand>
</feature>
<dbReference type="GO" id="GO:0016791">
    <property type="term" value="F:phosphatase activity"/>
    <property type="evidence" value="ECO:0007669"/>
    <property type="project" value="TreeGrafter"/>
</dbReference>
<accession>A0A517DQY9</accession>
<dbReference type="CDD" id="cd07067">
    <property type="entry name" value="HP_PGM_like"/>
    <property type="match status" value="1"/>
</dbReference>
<evidence type="ECO:0000313" key="3">
    <source>
        <dbReference type="EMBL" id="QDR79686.1"/>
    </source>
</evidence>
<dbReference type="SMART" id="SM00855">
    <property type="entry name" value="PGAM"/>
    <property type="match status" value="1"/>
</dbReference>
<dbReference type="EC" id="3.1.3.3" evidence="3"/>
<dbReference type="SUPFAM" id="SSF53254">
    <property type="entry name" value="Phosphoglycerate mutase-like"/>
    <property type="match status" value="1"/>
</dbReference>
<organism evidence="3 4">
    <name type="scientific">Sporomusa termitida</name>
    <dbReference type="NCBI Taxonomy" id="2377"/>
    <lineage>
        <taxon>Bacteria</taxon>
        <taxon>Bacillati</taxon>
        <taxon>Bacillota</taxon>
        <taxon>Negativicutes</taxon>
        <taxon>Selenomonadales</taxon>
        <taxon>Sporomusaceae</taxon>
        <taxon>Sporomusa</taxon>
    </lineage>
</organism>
<dbReference type="RefSeq" id="WP_144349291.1">
    <property type="nucleotide sequence ID" value="NZ_CP036259.1"/>
</dbReference>
<dbReference type="PANTHER" id="PTHR48100">
    <property type="entry name" value="BROAD-SPECIFICITY PHOSPHATASE YOR283W-RELATED"/>
    <property type="match status" value="1"/>
</dbReference>
<evidence type="ECO:0000256" key="2">
    <source>
        <dbReference type="PIRSR" id="PIRSR613078-2"/>
    </source>
</evidence>
<dbReference type="OrthoDB" id="9781415at2"/>
<reference evidence="3 4" key="1">
    <citation type="submission" date="2019-02" db="EMBL/GenBank/DDBJ databases">
        <title>Closed genome of Sporomusa termitida DSM 4440.</title>
        <authorList>
            <person name="Poehlein A."/>
            <person name="Daniel R."/>
        </authorList>
    </citation>
    <scope>NUCLEOTIDE SEQUENCE [LARGE SCALE GENOMIC DNA]</scope>
    <source>
        <strain evidence="3 4">DSM 4440</strain>
    </source>
</reference>
<evidence type="ECO:0000256" key="1">
    <source>
        <dbReference type="PIRSR" id="PIRSR613078-1"/>
    </source>
</evidence>